<organism evidence="2">
    <name type="scientific">marine metagenome</name>
    <dbReference type="NCBI Taxonomy" id="408172"/>
    <lineage>
        <taxon>unclassified sequences</taxon>
        <taxon>metagenomes</taxon>
        <taxon>ecological metagenomes</taxon>
    </lineage>
</organism>
<sequence>MMDEILEDEFSKEGTLKDGTKCTVRLLTSGDADLLYTFFQGIPREDRLFLRDNVSDRSVIEGWCREMDYDIVIPIVAEVGGGIVCEGSLHRERRGWMSHIGKVRIVVHPDYRRRGIAAIV</sequence>
<protein>
    <recommendedName>
        <fullName evidence="1">N-acetyltransferase domain-containing protein</fullName>
    </recommendedName>
</protein>
<reference evidence="2" key="1">
    <citation type="submission" date="2018-05" db="EMBL/GenBank/DDBJ databases">
        <authorList>
            <person name="Lanie J.A."/>
            <person name="Ng W.-L."/>
            <person name="Kazmierczak K.M."/>
            <person name="Andrzejewski T.M."/>
            <person name="Davidsen T.M."/>
            <person name="Wayne K.J."/>
            <person name="Tettelin H."/>
            <person name="Glass J.I."/>
            <person name="Rusch D."/>
            <person name="Podicherti R."/>
            <person name="Tsui H.-C.T."/>
            <person name="Winkler M.E."/>
        </authorList>
    </citation>
    <scope>NUCLEOTIDE SEQUENCE</scope>
</reference>
<dbReference type="CDD" id="cd04301">
    <property type="entry name" value="NAT_SF"/>
    <property type="match status" value="1"/>
</dbReference>
<feature type="non-terminal residue" evidence="2">
    <location>
        <position position="120"/>
    </location>
</feature>
<feature type="domain" description="N-acetyltransferase" evidence="1">
    <location>
        <begin position="22"/>
        <end position="120"/>
    </location>
</feature>
<dbReference type="Gene3D" id="3.40.630.30">
    <property type="match status" value="1"/>
</dbReference>
<evidence type="ECO:0000259" key="1">
    <source>
        <dbReference type="PROSITE" id="PS51186"/>
    </source>
</evidence>
<dbReference type="PROSITE" id="PS51186">
    <property type="entry name" value="GNAT"/>
    <property type="match status" value="1"/>
</dbReference>
<dbReference type="InterPro" id="IPR016181">
    <property type="entry name" value="Acyl_CoA_acyltransferase"/>
</dbReference>
<evidence type="ECO:0000313" key="2">
    <source>
        <dbReference type="EMBL" id="SVD27966.1"/>
    </source>
</evidence>
<dbReference type="EMBL" id="UINC01140676">
    <property type="protein sequence ID" value="SVD27966.1"/>
    <property type="molecule type" value="Genomic_DNA"/>
</dbReference>
<dbReference type="SUPFAM" id="SSF55729">
    <property type="entry name" value="Acyl-CoA N-acyltransferases (Nat)"/>
    <property type="match status" value="1"/>
</dbReference>
<dbReference type="InterPro" id="IPR000182">
    <property type="entry name" value="GNAT_dom"/>
</dbReference>
<name>A0A382U0X2_9ZZZZ</name>
<gene>
    <name evidence="2" type="ORF">METZ01_LOCUS380820</name>
</gene>
<proteinExistence type="predicted"/>
<accession>A0A382U0X2</accession>
<dbReference type="GO" id="GO:0016747">
    <property type="term" value="F:acyltransferase activity, transferring groups other than amino-acyl groups"/>
    <property type="evidence" value="ECO:0007669"/>
    <property type="project" value="InterPro"/>
</dbReference>
<dbReference type="AlphaFoldDB" id="A0A382U0X2"/>